<organism evidence="1 2">
    <name type="scientific">Rugosimonospora africana</name>
    <dbReference type="NCBI Taxonomy" id="556532"/>
    <lineage>
        <taxon>Bacteria</taxon>
        <taxon>Bacillati</taxon>
        <taxon>Actinomycetota</taxon>
        <taxon>Actinomycetes</taxon>
        <taxon>Micromonosporales</taxon>
        <taxon>Micromonosporaceae</taxon>
        <taxon>Rugosimonospora</taxon>
    </lineage>
</organism>
<dbReference type="EMBL" id="BONZ01000070">
    <property type="protein sequence ID" value="GIH18720.1"/>
    <property type="molecule type" value="Genomic_DNA"/>
</dbReference>
<evidence type="ECO:0000313" key="2">
    <source>
        <dbReference type="Proteomes" id="UP000642748"/>
    </source>
</evidence>
<keyword evidence="2" id="KW-1185">Reference proteome</keyword>
<reference evidence="1" key="1">
    <citation type="submission" date="2021-01" db="EMBL/GenBank/DDBJ databases">
        <title>Whole genome shotgun sequence of Rugosimonospora africana NBRC 104875.</title>
        <authorList>
            <person name="Komaki H."/>
            <person name="Tamura T."/>
        </authorList>
    </citation>
    <scope>NUCLEOTIDE SEQUENCE</scope>
    <source>
        <strain evidence="1">NBRC 104875</strain>
    </source>
</reference>
<name>A0A8J3QWI3_9ACTN</name>
<evidence type="ECO:0000313" key="1">
    <source>
        <dbReference type="EMBL" id="GIH18720.1"/>
    </source>
</evidence>
<accession>A0A8J3QWI3</accession>
<sequence length="62" mass="6846">MEKYIANKAAKNMSSLESQTIVPTLTMLGLVREWIRLFSIAEAAVTRSLLPPSRNGSRPGRS</sequence>
<dbReference type="AlphaFoldDB" id="A0A8J3QWI3"/>
<gene>
    <name evidence="1" type="ORF">Raf01_68920</name>
</gene>
<protein>
    <submittedName>
        <fullName evidence="1">Uncharacterized protein</fullName>
    </submittedName>
</protein>
<proteinExistence type="predicted"/>
<dbReference type="Proteomes" id="UP000642748">
    <property type="component" value="Unassembled WGS sequence"/>
</dbReference>
<comment type="caution">
    <text evidence="1">The sequence shown here is derived from an EMBL/GenBank/DDBJ whole genome shotgun (WGS) entry which is preliminary data.</text>
</comment>